<protein>
    <submittedName>
        <fullName evidence="1">Uncharacterized protein</fullName>
    </submittedName>
</protein>
<gene>
    <name evidence="1" type="ORF">EVA_13593</name>
</gene>
<proteinExistence type="predicted"/>
<name>J9CE82_9ZZZZ</name>
<sequence>MFCVVTFYLRLLLSACTKKVQLLFFKKLDSLYWWSC</sequence>
<dbReference type="EMBL" id="AMCI01004328">
    <property type="protein sequence ID" value="EJW98300.1"/>
    <property type="molecule type" value="Genomic_DNA"/>
</dbReference>
<organism evidence="1">
    <name type="scientific">gut metagenome</name>
    <dbReference type="NCBI Taxonomy" id="749906"/>
    <lineage>
        <taxon>unclassified sequences</taxon>
        <taxon>metagenomes</taxon>
        <taxon>organismal metagenomes</taxon>
    </lineage>
</organism>
<comment type="caution">
    <text evidence="1">The sequence shown here is derived from an EMBL/GenBank/DDBJ whole genome shotgun (WGS) entry which is preliminary data.</text>
</comment>
<evidence type="ECO:0000313" key="1">
    <source>
        <dbReference type="EMBL" id="EJW98300.1"/>
    </source>
</evidence>
<accession>J9CE82</accession>
<dbReference type="AlphaFoldDB" id="J9CE82"/>
<reference evidence="1" key="1">
    <citation type="journal article" date="2012" name="PLoS ONE">
        <title>Gene sets for utilization of primary and secondary nutrition supplies in the distal gut of endangered iberian lynx.</title>
        <authorList>
            <person name="Alcaide M."/>
            <person name="Messina E."/>
            <person name="Richter M."/>
            <person name="Bargiela R."/>
            <person name="Peplies J."/>
            <person name="Huws S.A."/>
            <person name="Newbold C.J."/>
            <person name="Golyshin P.N."/>
            <person name="Simon M.A."/>
            <person name="Lopez G."/>
            <person name="Yakimov M.M."/>
            <person name="Ferrer M."/>
        </authorList>
    </citation>
    <scope>NUCLEOTIDE SEQUENCE</scope>
</reference>